<evidence type="ECO:0000256" key="11">
    <source>
        <dbReference type="SAM" id="MobiDB-lite"/>
    </source>
</evidence>
<evidence type="ECO:0000256" key="5">
    <source>
        <dbReference type="ARBA" id="ARBA00022692"/>
    </source>
</evidence>
<dbReference type="Gene3D" id="1.20.1540.10">
    <property type="entry name" value="Rhomboid-like"/>
    <property type="match status" value="1"/>
</dbReference>
<dbReference type="InterPro" id="IPR002610">
    <property type="entry name" value="Peptidase_S54_rhomboid-like"/>
</dbReference>
<feature type="compositionally biased region" description="Polar residues" evidence="11">
    <location>
        <begin position="61"/>
        <end position="84"/>
    </location>
</feature>
<dbReference type="GO" id="GO:0006508">
    <property type="term" value="P:proteolysis"/>
    <property type="evidence" value="ECO:0007669"/>
    <property type="project" value="UniProtKB-KW"/>
</dbReference>
<dbReference type="VEuPathDB" id="FungiDB:F4678DRAFT_228402"/>
<keyword evidence="7 10" id="KW-0720">Serine protease</keyword>
<dbReference type="GO" id="GO:0004252">
    <property type="term" value="F:serine-type endopeptidase activity"/>
    <property type="evidence" value="ECO:0007669"/>
    <property type="project" value="InterPro"/>
</dbReference>
<feature type="transmembrane region" description="Helical" evidence="10">
    <location>
        <begin position="472"/>
        <end position="493"/>
    </location>
</feature>
<feature type="transmembrane region" description="Helical" evidence="10">
    <location>
        <begin position="350"/>
        <end position="369"/>
    </location>
</feature>
<dbReference type="InterPro" id="IPR022764">
    <property type="entry name" value="Peptidase_S54_rhomboid_dom"/>
</dbReference>
<dbReference type="PANTHER" id="PTHR22936:SF69">
    <property type="entry name" value="RHOMBOID-LIKE PROTEIN"/>
    <property type="match status" value="1"/>
</dbReference>
<gene>
    <name evidence="13" type="ORF">NPX13_g1082</name>
</gene>
<comment type="similarity">
    <text evidence="3 10">Belongs to the peptidase S54 family.</text>
</comment>
<accession>A0A9W8TRI5</accession>
<keyword evidence="6 10" id="KW-0378">Hydrolase</keyword>
<dbReference type="Pfam" id="PF01694">
    <property type="entry name" value="Rhomboid"/>
    <property type="match status" value="1"/>
</dbReference>
<feature type="transmembrane region" description="Helical" evidence="10">
    <location>
        <begin position="288"/>
        <end position="310"/>
    </location>
</feature>
<evidence type="ECO:0000256" key="3">
    <source>
        <dbReference type="ARBA" id="ARBA00009045"/>
    </source>
</evidence>
<dbReference type="EC" id="3.4.21.105" evidence="10"/>
<feature type="transmembrane region" description="Helical" evidence="10">
    <location>
        <begin position="157"/>
        <end position="175"/>
    </location>
</feature>
<organism evidence="13 14">
    <name type="scientific">Xylaria arbuscula</name>
    <dbReference type="NCBI Taxonomy" id="114810"/>
    <lineage>
        <taxon>Eukaryota</taxon>
        <taxon>Fungi</taxon>
        <taxon>Dikarya</taxon>
        <taxon>Ascomycota</taxon>
        <taxon>Pezizomycotina</taxon>
        <taxon>Sordariomycetes</taxon>
        <taxon>Xylariomycetidae</taxon>
        <taxon>Xylariales</taxon>
        <taxon>Xylariaceae</taxon>
        <taxon>Xylaria</taxon>
    </lineage>
</organism>
<evidence type="ECO:0000313" key="14">
    <source>
        <dbReference type="Proteomes" id="UP001148614"/>
    </source>
</evidence>
<feature type="region of interest" description="Disordered" evidence="11">
    <location>
        <begin position="1"/>
        <end position="136"/>
    </location>
</feature>
<keyword evidence="8 10" id="KW-1133">Transmembrane helix</keyword>
<name>A0A9W8TRI5_9PEZI</name>
<feature type="transmembrane region" description="Helical" evidence="10">
    <location>
        <begin position="438"/>
        <end position="457"/>
    </location>
</feature>
<dbReference type="InterPro" id="IPR035952">
    <property type="entry name" value="Rhomboid-like_sf"/>
</dbReference>
<dbReference type="GO" id="GO:0016020">
    <property type="term" value="C:membrane"/>
    <property type="evidence" value="ECO:0007669"/>
    <property type="project" value="UniProtKB-SubCell"/>
</dbReference>
<evidence type="ECO:0000256" key="6">
    <source>
        <dbReference type="ARBA" id="ARBA00022801"/>
    </source>
</evidence>
<proteinExistence type="inferred from homology"/>
<feature type="transmembrane region" description="Helical" evidence="10">
    <location>
        <begin position="322"/>
        <end position="344"/>
    </location>
</feature>
<dbReference type="SUPFAM" id="SSF144091">
    <property type="entry name" value="Rhomboid-like"/>
    <property type="match status" value="1"/>
</dbReference>
<evidence type="ECO:0000256" key="8">
    <source>
        <dbReference type="ARBA" id="ARBA00022989"/>
    </source>
</evidence>
<feature type="compositionally biased region" description="Basic and acidic residues" evidence="11">
    <location>
        <begin position="118"/>
        <end position="129"/>
    </location>
</feature>
<dbReference type="Proteomes" id="UP001148614">
    <property type="component" value="Unassembled WGS sequence"/>
</dbReference>
<feature type="compositionally biased region" description="Polar residues" evidence="11">
    <location>
        <begin position="9"/>
        <end position="20"/>
    </location>
</feature>
<evidence type="ECO:0000256" key="2">
    <source>
        <dbReference type="ARBA" id="ARBA00004141"/>
    </source>
</evidence>
<comment type="caution">
    <text evidence="13">The sequence shown here is derived from an EMBL/GenBank/DDBJ whole genome shotgun (WGS) entry which is preliminary data.</text>
</comment>
<sequence>MAANDYYGGSSSHYNRNQYEPSIAPSGPPPSYTTNQPYQSHQQGTTPASPFETVFDDHVYPTQTPSQSRPILTSVGTSQQSFAQDTRYHGPGSPSGSPADDIPLRQHNKPSAGYLDDSTDHVYDADPAPRRRNTTAKRGLGFGQLGMLGSDKKRIPIVVYLFSIIQIAVFIAELVKAAQLTGSPIQLHPSVNPMIGPSSQVLINMGSRYVPCMKNVHGIQDYTPPEGITLIEPGFPFPCPNSTSNDSDDPSNKCSLSELCGFSGVPNPKWLGADGLDQKPEPNQWFRFITPIFLHAGFVHIGFNLLLQLTMGRDIEIAIGSIRFFLVYLSAGIFGFVLGGNFAASGISSTGASGALFGIIAITLLDLLYSWSERRNPGRELFFILVEIVISFVLGLLPGLDNFSHIGGFIVGLCLGISVLHSPNFLRRRIGEDHFGGVPYSSVGGSATTSVAFPAFYRNPVGFFKGRKPLWWGWWLLRAGFLVLVIVIFIVLLNNFYSNQNHCSWCKYLSCIPVNGWCDIGNINVSYTNVTSKRDFIFAPLEQMAKLHWKENEKERGYVSEVANRPFCCGAAIAQ</sequence>
<evidence type="ECO:0000256" key="9">
    <source>
        <dbReference type="ARBA" id="ARBA00023136"/>
    </source>
</evidence>
<comment type="subcellular location">
    <subcellularLocation>
        <location evidence="2 10">Membrane</location>
        <topology evidence="2 10">Multi-pass membrane protein</topology>
    </subcellularLocation>
</comment>
<protein>
    <recommendedName>
        <fullName evidence="10">Rhomboid-type serine protease</fullName>
        <ecNumber evidence="10">3.4.21.105</ecNumber>
    </recommendedName>
</protein>
<evidence type="ECO:0000259" key="12">
    <source>
        <dbReference type="Pfam" id="PF01694"/>
    </source>
</evidence>
<evidence type="ECO:0000256" key="1">
    <source>
        <dbReference type="ARBA" id="ARBA00000156"/>
    </source>
</evidence>
<comment type="function">
    <text evidence="10">Serine protease involved in intramembrane proteolysis.</text>
</comment>
<reference evidence="13" key="1">
    <citation type="submission" date="2022-07" db="EMBL/GenBank/DDBJ databases">
        <title>Genome Sequence of Xylaria arbuscula.</title>
        <authorList>
            <person name="Buettner E."/>
        </authorList>
    </citation>
    <scope>NUCLEOTIDE SEQUENCE</scope>
    <source>
        <strain evidence="13">VT107</strain>
    </source>
</reference>
<evidence type="ECO:0000256" key="10">
    <source>
        <dbReference type="RuleBase" id="RU362115"/>
    </source>
</evidence>
<feature type="compositionally biased region" description="Polar residues" evidence="11">
    <location>
        <begin position="32"/>
        <end position="48"/>
    </location>
</feature>
<keyword evidence="4 10" id="KW-0645">Protease</keyword>
<keyword evidence="5 10" id="KW-0812">Transmembrane</keyword>
<dbReference type="AlphaFoldDB" id="A0A9W8TRI5"/>
<evidence type="ECO:0000256" key="7">
    <source>
        <dbReference type="ARBA" id="ARBA00022825"/>
    </source>
</evidence>
<feature type="domain" description="Peptidase S54 rhomboid" evidence="12">
    <location>
        <begin position="283"/>
        <end position="420"/>
    </location>
</feature>
<feature type="transmembrane region" description="Helical" evidence="10">
    <location>
        <begin position="406"/>
        <end position="426"/>
    </location>
</feature>
<dbReference type="PANTHER" id="PTHR22936">
    <property type="entry name" value="RHOMBOID-RELATED"/>
    <property type="match status" value="1"/>
</dbReference>
<evidence type="ECO:0000256" key="4">
    <source>
        <dbReference type="ARBA" id="ARBA00022670"/>
    </source>
</evidence>
<evidence type="ECO:0000313" key="13">
    <source>
        <dbReference type="EMBL" id="KAJ3579475.1"/>
    </source>
</evidence>
<comment type="caution">
    <text evidence="10">Lacks conserved residue(s) required for the propagation of feature annotation.</text>
</comment>
<comment type="catalytic activity">
    <reaction evidence="1 10">
        <text>Cleaves type-1 transmembrane domains using a catalytic dyad composed of serine and histidine that are contributed by different transmembrane domains.</text>
        <dbReference type="EC" id="3.4.21.105"/>
    </reaction>
</comment>
<keyword evidence="9 10" id="KW-0472">Membrane</keyword>
<feature type="transmembrane region" description="Helical" evidence="10">
    <location>
        <begin position="381"/>
        <end position="400"/>
    </location>
</feature>
<keyword evidence="14" id="KW-1185">Reference proteome</keyword>
<dbReference type="EMBL" id="JANPWZ010000092">
    <property type="protein sequence ID" value="KAJ3579475.1"/>
    <property type="molecule type" value="Genomic_DNA"/>
</dbReference>